<accession>A0A9D0Z712</accession>
<keyword evidence="1 12" id="KW-0240">DNA-directed RNA polymerase</keyword>
<dbReference type="InterPro" id="IPR016136">
    <property type="entry name" value="DNA_helicase_N/primase_C"/>
</dbReference>
<dbReference type="FunFam" id="3.90.580.10:FF:000001">
    <property type="entry name" value="DNA primase"/>
    <property type="match status" value="1"/>
</dbReference>
<comment type="function">
    <text evidence="12 13">RNA polymerase that catalyzes the synthesis of short RNA molecules used as primers for DNA polymerase during DNA replication.</text>
</comment>
<evidence type="ECO:0000256" key="12">
    <source>
        <dbReference type="HAMAP-Rule" id="MF_00974"/>
    </source>
</evidence>
<keyword evidence="7 12" id="KW-0863">Zinc-finger</keyword>
<dbReference type="InterPro" id="IPR036977">
    <property type="entry name" value="DNA_primase_Znf_CHC2"/>
</dbReference>
<dbReference type="AlphaFoldDB" id="A0A9D0Z712"/>
<name>A0A9D0Z712_9FIRM</name>
<keyword evidence="6 12" id="KW-0479">Metal-binding</keyword>
<keyword evidence="9" id="KW-0460">Magnesium</keyword>
<comment type="similarity">
    <text evidence="12 13">Belongs to the DnaG primase family.</text>
</comment>
<comment type="subunit">
    <text evidence="12">Monomer. Interacts with DnaB.</text>
</comment>
<dbReference type="InterPro" id="IPR002694">
    <property type="entry name" value="Znf_CHC2"/>
</dbReference>
<dbReference type="FunFam" id="3.40.1360.10:FF:000002">
    <property type="entry name" value="DNA primase"/>
    <property type="match status" value="1"/>
</dbReference>
<dbReference type="Proteomes" id="UP000886874">
    <property type="component" value="Unassembled WGS sequence"/>
</dbReference>
<dbReference type="Gene3D" id="1.10.860.10">
    <property type="entry name" value="DNAb Helicase, Chain A"/>
    <property type="match status" value="1"/>
</dbReference>
<dbReference type="CDD" id="cd03364">
    <property type="entry name" value="TOPRIM_DnaG_primases"/>
    <property type="match status" value="1"/>
</dbReference>
<dbReference type="PROSITE" id="PS50880">
    <property type="entry name" value="TOPRIM"/>
    <property type="match status" value="1"/>
</dbReference>
<dbReference type="SUPFAM" id="SSF57783">
    <property type="entry name" value="Zinc beta-ribbon"/>
    <property type="match status" value="1"/>
</dbReference>
<gene>
    <name evidence="12" type="primary">dnaG</name>
    <name evidence="17" type="ORF">IAA67_07540</name>
</gene>
<dbReference type="GO" id="GO:0003899">
    <property type="term" value="F:DNA-directed RNA polymerase activity"/>
    <property type="evidence" value="ECO:0007669"/>
    <property type="project" value="UniProtKB-UniRule"/>
</dbReference>
<dbReference type="InterPro" id="IPR019475">
    <property type="entry name" value="DNA_primase_DnaB-bd"/>
</dbReference>
<dbReference type="SMART" id="SM00493">
    <property type="entry name" value="TOPRIM"/>
    <property type="match status" value="1"/>
</dbReference>
<dbReference type="SMART" id="SM00400">
    <property type="entry name" value="ZnF_CHCC"/>
    <property type="match status" value="1"/>
</dbReference>
<comment type="domain">
    <text evidence="12">Contains an N-terminal zinc-binding domain, a central core domain that contains the primase activity, and a C-terminal DnaB-binding domain.</text>
</comment>
<dbReference type="PANTHER" id="PTHR30313:SF2">
    <property type="entry name" value="DNA PRIMASE"/>
    <property type="match status" value="1"/>
</dbReference>
<dbReference type="SUPFAM" id="SSF56731">
    <property type="entry name" value="DNA primase core"/>
    <property type="match status" value="1"/>
</dbReference>
<dbReference type="Pfam" id="PF10410">
    <property type="entry name" value="DnaB_bind"/>
    <property type="match status" value="1"/>
</dbReference>
<reference evidence="17" key="1">
    <citation type="submission" date="2020-10" db="EMBL/GenBank/DDBJ databases">
        <authorList>
            <person name="Gilroy R."/>
        </authorList>
    </citation>
    <scope>NUCLEOTIDE SEQUENCE</scope>
    <source>
        <strain evidence="17">ChiSjej2B20-13462</strain>
    </source>
</reference>
<evidence type="ECO:0000256" key="10">
    <source>
        <dbReference type="ARBA" id="ARBA00023125"/>
    </source>
</evidence>
<dbReference type="EC" id="2.7.7.101" evidence="12"/>
<dbReference type="HAMAP" id="MF_00974">
    <property type="entry name" value="DNA_primase_DnaG"/>
    <property type="match status" value="1"/>
</dbReference>
<comment type="caution">
    <text evidence="17">The sequence shown here is derived from an EMBL/GenBank/DDBJ whole genome shotgun (WGS) entry which is preliminary data.</text>
</comment>
<evidence type="ECO:0000256" key="4">
    <source>
        <dbReference type="ARBA" id="ARBA00022695"/>
    </source>
</evidence>
<proteinExistence type="inferred from homology"/>
<dbReference type="InterPro" id="IPR030846">
    <property type="entry name" value="DnaG_bac"/>
</dbReference>
<evidence type="ECO:0000256" key="6">
    <source>
        <dbReference type="ARBA" id="ARBA00022723"/>
    </source>
</evidence>
<evidence type="ECO:0000256" key="2">
    <source>
        <dbReference type="ARBA" id="ARBA00022515"/>
    </source>
</evidence>
<protein>
    <recommendedName>
        <fullName evidence="12 13">DNA primase</fullName>
        <ecNumber evidence="12">2.7.7.101</ecNumber>
    </recommendedName>
</protein>
<dbReference type="GO" id="GO:0000428">
    <property type="term" value="C:DNA-directed RNA polymerase complex"/>
    <property type="evidence" value="ECO:0007669"/>
    <property type="project" value="UniProtKB-KW"/>
</dbReference>
<feature type="domain" description="Toprim" evidence="16">
    <location>
        <begin position="252"/>
        <end position="333"/>
    </location>
</feature>
<reference evidence="17" key="2">
    <citation type="journal article" date="2021" name="PeerJ">
        <title>Extensive microbial diversity within the chicken gut microbiome revealed by metagenomics and culture.</title>
        <authorList>
            <person name="Gilroy R."/>
            <person name="Ravi A."/>
            <person name="Getino M."/>
            <person name="Pursley I."/>
            <person name="Horton D.L."/>
            <person name="Alikhan N.F."/>
            <person name="Baker D."/>
            <person name="Gharbi K."/>
            <person name="Hall N."/>
            <person name="Watson M."/>
            <person name="Adriaenssens E.M."/>
            <person name="Foster-Nyarko E."/>
            <person name="Jarju S."/>
            <person name="Secka A."/>
            <person name="Antonio M."/>
            <person name="Oren A."/>
            <person name="Chaudhuri R.R."/>
            <person name="La Ragione R."/>
            <person name="Hildebrand F."/>
            <person name="Pallen M.J."/>
        </authorList>
    </citation>
    <scope>NUCLEOTIDE SEQUENCE</scope>
    <source>
        <strain evidence="17">ChiSjej2B20-13462</strain>
    </source>
</reference>
<evidence type="ECO:0000256" key="1">
    <source>
        <dbReference type="ARBA" id="ARBA00022478"/>
    </source>
</evidence>
<dbReference type="InterPro" id="IPR034151">
    <property type="entry name" value="TOPRIM_DnaG_bac"/>
</dbReference>
<dbReference type="InterPro" id="IPR037068">
    <property type="entry name" value="DNA_primase_core_N_sf"/>
</dbReference>
<dbReference type="GO" id="GO:0005737">
    <property type="term" value="C:cytoplasm"/>
    <property type="evidence" value="ECO:0007669"/>
    <property type="project" value="TreeGrafter"/>
</dbReference>
<dbReference type="PANTHER" id="PTHR30313">
    <property type="entry name" value="DNA PRIMASE"/>
    <property type="match status" value="1"/>
</dbReference>
<evidence type="ECO:0000256" key="7">
    <source>
        <dbReference type="ARBA" id="ARBA00022771"/>
    </source>
</evidence>
<dbReference type="GO" id="GO:0003677">
    <property type="term" value="F:DNA binding"/>
    <property type="evidence" value="ECO:0007669"/>
    <property type="project" value="UniProtKB-KW"/>
</dbReference>
<dbReference type="EMBL" id="DVFN01000107">
    <property type="protein sequence ID" value="HIQ70164.1"/>
    <property type="molecule type" value="Genomic_DNA"/>
</dbReference>
<dbReference type="GO" id="GO:0006269">
    <property type="term" value="P:DNA replication, synthesis of primer"/>
    <property type="evidence" value="ECO:0007669"/>
    <property type="project" value="UniProtKB-UniRule"/>
</dbReference>
<dbReference type="GO" id="GO:0008270">
    <property type="term" value="F:zinc ion binding"/>
    <property type="evidence" value="ECO:0007669"/>
    <property type="project" value="UniProtKB-UniRule"/>
</dbReference>
<dbReference type="PIRSF" id="PIRSF002811">
    <property type="entry name" value="DnaG"/>
    <property type="match status" value="1"/>
</dbReference>
<evidence type="ECO:0000256" key="13">
    <source>
        <dbReference type="PIRNR" id="PIRNR002811"/>
    </source>
</evidence>
<comment type="cofactor">
    <cofactor evidence="12 13 14">
        <name>Zn(2+)</name>
        <dbReference type="ChEBI" id="CHEBI:29105"/>
    </cofactor>
    <text evidence="12 13 14">Binds 1 zinc ion per monomer.</text>
</comment>
<evidence type="ECO:0000256" key="8">
    <source>
        <dbReference type="ARBA" id="ARBA00022833"/>
    </source>
</evidence>
<evidence type="ECO:0000256" key="15">
    <source>
        <dbReference type="SAM" id="MobiDB-lite"/>
    </source>
</evidence>
<dbReference type="Pfam" id="PF08275">
    <property type="entry name" value="DNAG_N"/>
    <property type="match status" value="1"/>
</dbReference>
<evidence type="ECO:0000256" key="3">
    <source>
        <dbReference type="ARBA" id="ARBA00022679"/>
    </source>
</evidence>
<dbReference type="NCBIfam" id="TIGR01391">
    <property type="entry name" value="dnaG"/>
    <property type="match status" value="1"/>
</dbReference>
<dbReference type="InterPro" id="IPR006171">
    <property type="entry name" value="TOPRIM_dom"/>
</dbReference>
<dbReference type="GO" id="GO:1990077">
    <property type="term" value="C:primosome complex"/>
    <property type="evidence" value="ECO:0007669"/>
    <property type="project" value="UniProtKB-KW"/>
</dbReference>
<evidence type="ECO:0000259" key="16">
    <source>
        <dbReference type="PROSITE" id="PS50880"/>
    </source>
</evidence>
<dbReference type="InterPro" id="IPR013264">
    <property type="entry name" value="DNAG_N"/>
</dbReference>
<dbReference type="Gene3D" id="3.90.980.10">
    <property type="entry name" value="DNA primase, catalytic core, N-terminal domain"/>
    <property type="match status" value="1"/>
</dbReference>
<keyword evidence="5 12" id="KW-0235">DNA replication</keyword>
<feature type="region of interest" description="Disordered" evidence="15">
    <location>
        <begin position="430"/>
        <end position="449"/>
    </location>
</feature>
<dbReference type="Gene3D" id="3.40.1360.10">
    <property type="match status" value="1"/>
</dbReference>
<organism evidence="17 18">
    <name type="scientific">Candidatus Avoscillospira stercorigallinarum</name>
    <dbReference type="NCBI Taxonomy" id="2840708"/>
    <lineage>
        <taxon>Bacteria</taxon>
        <taxon>Bacillati</taxon>
        <taxon>Bacillota</taxon>
        <taxon>Clostridia</taxon>
        <taxon>Eubacteriales</taxon>
        <taxon>Oscillospiraceae</taxon>
        <taxon>Oscillospiraceae incertae sedis</taxon>
        <taxon>Candidatus Avoscillospira</taxon>
    </lineage>
</organism>
<keyword evidence="10 12" id="KW-0238">DNA-binding</keyword>
<evidence type="ECO:0000256" key="14">
    <source>
        <dbReference type="PIRSR" id="PIRSR002811-1"/>
    </source>
</evidence>
<evidence type="ECO:0000313" key="17">
    <source>
        <dbReference type="EMBL" id="HIQ70164.1"/>
    </source>
</evidence>
<dbReference type="Pfam" id="PF01807">
    <property type="entry name" value="Zn_ribbon_DnaG"/>
    <property type="match status" value="1"/>
</dbReference>
<keyword evidence="8 12" id="KW-0862">Zinc</keyword>
<comment type="catalytic activity">
    <reaction evidence="12">
        <text>ssDNA + n NTP = ssDNA/pppN(pN)n-1 hybrid + (n-1) diphosphate.</text>
        <dbReference type="EC" id="2.7.7.101"/>
    </reaction>
</comment>
<dbReference type="InterPro" id="IPR050219">
    <property type="entry name" value="DnaG_primase"/>
</dbReference>
<evidence type="ECO:0000256" key="5">
    <source>
        <dbReference type="ARBA" id="ARBA00022705"/>
    </source>
</evidence>
<sequence>MAFPPAFLDELNARNPIEDVVSQYVQLTRRGSNLFGLCPFHSEKTPSFSVAPDKGIYYCFGCHKGGGPVNFIMEIEGLDYPDAVRFLAKRAGLEVPEDAEYRSAYKKQERLRNLCKEAARFYRQELFAPGGQAARDYLVRRGVSSQTVSRFGLGYSPDAWSALLDTMTKKGYTNEELLDAGLALKSQKGSCYDRFRNRLMFPIIDVRGNVIGFGGRVMDDSKPKYLNSPETSIFNKRKNLFALNVAKKTKAGMLILTEGYMDAIALHQYGFDCAVASLGTALTEEHAQLLAKYTKQVVLTYDGDEAGQNATRRAIPMLERAGLQVKILRMQGAKDPDEFLKAYGANKFQALLQKSENQAEYRLISLQNKYDLSDDAQKVSFLKEASELISTFTTPVEREVYATRAAQAAGITPESMLQEVSRAYRRRTAQAKKRRERADLDVAGQQQPKEKGLRYDNIKSAVAEEQVLAQVLKEPALLPTVKLLPEQFSSPLLGKAFGLLLQCQRDGRPLSLGTLEGDFTPEEMNHLSAVVRRRDELVSEQALADCANVVRDAYEKSLRSGEDALLAVQQKLRTKKGYGG</sequence>
<evidence type="ECO:0000256" key="11">
    <source>
        <dbReference type="ARBA" id="ARBA00023163"/>
    </source>
</evidence>
<dbReference type="InterPro" id="IPR006295">
    <property type="entry name" value="DNA_primase_DnaG"/>
</dbReference>
<keyword evidence="11 12" id="KW-0804">Transcription</keyword>
<evidence type="ECO:0000313" key="18">
    <source>
        <dbReference type="Proteomes" id="UP000886874"/>
    </source>
</evidence>
<dbReference type="FunFam" id="3.90.980.10:FF:000001">
    <property type="entry name" value="DNA primase"/>
    <property type="match status" value="1"/>
</dbReference>
<evidence type="ECO:0000256" key="9">
    <source>
        <dbReference type="ARBA" id="ARBA00022842"/>
    </source>
</evidence>
<keyword evidence="3 12" id="KW-0808">Transferase</keyword>
<keyword evidence="4 12" id="KW-0548">Nucleotidyltransferase</keyword>
<keyword evidence="2 12" id="KW-0639">Primosome</keyword>
<dbReference type="Pfam" id="PF13155">
    <property type="entry name" value="Toprim_2"/>
    <property type="match status" value="1"/>
</dbReference>
<dbReference type="Gene3D" id="3.90.580.10">
    <property type="entry name" value="Zinc finger, CHC2-type domain"/>
    <property type="match status" value="1"/>
</dbReference>
<feature type="zinc finger region" description="CHC2-type" evidence="12 14">
    <location>
        <begin position="38"/>
        <end position="62"/>
    </location>
</feature>